<evidence type="ECO:0000256" key="1">
    <source>
        <dbReference type="ARBA" id="ARBA00001096"/>
    </source>
</evidence>
<dbReference type="GO" id="GO:0030246">
    <property type="term" value="F:carbohydrate binding"/>
    <property type="evidence" value="ECO:0007669"/>
    <property type="project" value="InterPro"/>
</dbReference>
<organism evidence="5">
    <name type="scientific">Pyramimonas obovata</name>
    <dbReference type="NCBI Taxonomy" id="1411642"/>
    <lineage>
        <taxon>Eukaryota</taxon>
        <taxon>Viridiplantae</taxon>
        <taxon>Chlorophyta</taxon>
        <taxon>Pyramimonadophyceae</taxon>
        <taxon>Pyramimonadales</taxon>
        <taxon>Pyramimonadaceae</taxon>
        <taxon>Pyramimonas</taxon>
        <taxon>Pyramimonas incertae sedis</taxon>
    </lineage>
</organism>
<accession>A0A7S0WPV2</accession>
<evidence type="ECO:0000313" key="5">
    <source>
        <dbReference type="EMBL" id="CAD8677041.1"/>
    </source>
</evidence>
<sequence length="350" mass="38091">MNASKLVMPAKGVAQRNNRTAAAKAPAMPKVHAARSVLAGQRLSARQPLRMTGDRRPVSVKAAVVEGEGGLQKVVLKSNEDVAEIYTFGGVCTSWTKNGKDVLYVRPDAKFDKSKPISGGIPHCWPQFGPGDMQVHGFARNLQWELTIATLDECVMTLVPTEESLKMWPHQFKVTQTISLKGGNLVATMNVENTDDKEFSFTGSYHTYFAVHDIADVKVGGLEGTKCLDRLTEKTSDVTEEVTIGGPVDSVYSAVSTTPLTLEVGLGRTISIGYSGWPDAVVWSPWTDMESCYREFVCVENAACDSVTVPPGMTWSASMSLHVTDQFVDPQLEAYCDANPEAAECLVYED</sequence>
<dbReference type="CDD" id="cd09020">
    <property type="entry name" value="D-hex-6-P-epi_like"/>
    <property type="match status" value="1"/>
</dbReference>
<dbReference type="InterPro" id="IPR011013">
    <property type="entry name" value="Gal_mutarotase_sf_dom"/>
</dbReference>
<comment type="catalytic activity">
    <reaction evidence="1">
        <text>alpha-D-glucose 6-phosphate = beta-D-glucose 6-phosphate</text>
        <dbReference type="Rhea" id="RHEA:16249"/>
        <dbReference type="ChEBI" id="CHEBI:58225"/>
        <dbReference type="ChEBI" id="CHEBI:58247"/>
        <dbReference type="EC" id="5.1.3.15"/>
    </reaction>
</comment>
<proteinExistence type="inferred from homology"/>
<dbReference type="SUPFAM" id="SSF74650">
    <property type="entry name" value="Galactose mutarotase-like"/>
    <property type="match status" value="1"/>
</dbReference>
<dbReference type="Pfam" id="PF02672">
    <property type="entry name" value="CP12"/>
    <property type="match status" value="1"/>
</dbReference>
<evidence type="ECO:0000256" key="4">
    <source>
        <dbReference type="ARBA" id="ARBA00023235"/>
    </source>
</evidence>
<dbReference type="GO" id="GO:0005737">
    <property type="term" value="C:cytoplasm"/>
    <property type="evidence" value="ECO:0007669"/>
    <property type="project" value="TreeGrafter"/>
</dbReference>
<evidence type="ECO:0000256" key="3">
    <source>
        <dbReference type="ARBA" id="ARBA00012083"/>
    </source>
</evidence>
<dbReference type="InterPro" id="IPR025532">
    <property type="entry name" value="G6P_1-epimerase"/>
</dbReference>
<dbReference type="InterPro" id="IPR008183">
    <property type="entry name" value="Aldose_1/G6P_1-epimerase"/>
</dbReference>
<dbReference type="Pfam" id="PF01263">
    <property type="entry name" value="Aldose_epim"/>
    <property type="match status" value="1"/>
</dbReference>
<gene>
    <name evidence="5" type="ORF">POBO1169_LOCUS13435</name>
</gene>
<dbReference type="EC" id="5.1.3.15" evidence="3"/>
<protein>
    <recommendedName>
        <fullName evidence="3">glucose-6-phosphate 1-epimerase</fullName>
        <ecNumber evidence="3">5.1.3.15</ecNumber>
    </recommendedName>
</protein>
<dbReference type="Gene3D" id="2.70.98.10">
    <property type="match status" value="1"/>
</dbReference>
<comment type="similarity">
    <text evidence="2">Belongs to the glucose-6-phosphate 1-epimerase family.</text>
</comment>
<dbReference type="PANTHER" id="PTHR11122:SF39">
    <property type="entry name" value="GLUCOSE-6-PHOSPHATE 1-EPIMERASE"/>
    <property type="match status" value="1"/>
</dbReference>
<reference evidence="5" key="1">
    <citation type="submission" date="2021-01" db="EMBL/GenBank/DDBJ databases">
        <authorList>
            <person name="Corre E."/>
            <person name="Pelletier E."/>
            <person name="Niang G."/>
            <person name="Scheremetjew M."/>
            <person name="Finn R."/>
            <person name="Kale V."/>
            <person name="Holt S."/>
            <person name="Cochrane G."/>
            <person name="Meng A."/>
            <person name="Brown T."/>
            <person name="Cohen L."/>
        </authorList>
    </citation>
    <scope>NUCLEOTIDE SEQUENCE</scope>
    <source>
        <strain evidence="5">CCMP722</strain>
    </source>
</reference>
<dbReference type="PANTHER" id="PTHR11122">
    <property type="entry name" value="APOSPORY-ASSOCIATED PROTEIN C-RELATED"/>
    <property type="match status" value="1"/>
</dbReference>
<dbReference type="EMBL" id="HBFA01026417">
    <property type="protein sequence ID" value="CAD8677041.1"/>
    <property type="molecule type" value="Transcribed_RNA"/>
</dbReference>
<name>A0A7S0WPV2_9CHLO</name>
<dbReference type="AlphaFoldDB" id="A0A7S0WPV2"/>
<dbReference type="GO" id="GO:0047938">
    <property type="term" value="F:glucose-6-phosphate 1-epimerase activity"/>
    <property type="evidence" value="ECO:0007669"/>
    <property type="project" value="UniProtKB-EC"/>
</dbReference>
<dbReference type="InterPro" id="IPR014718">
    <property type="entry name" value="GH-type_carb-bd"/>
</dbReference>
<keyword evidence="4" id="KW-0413">Isomerase</keyword>
<dbReference type="GO" id="GO:0005975">
    <property type="term" value="P:carbohydrate metabolic process"/>
    <property type="evidence" value="ECO:0007669"/>
    <property type="project" value="InterPro"/>
</dbReference>
<evidence type="ECO:0000256" key="2">
    <source>
        <dbReference type="ARBA" id="ARBA00005866"/>
    </source>
</evidence>